<dbReference type="InterPro" id="IPR005829">
    <property type="entry name" value="Sugar_transporter_CS"/>
</dbReference>
<reference evidence="13" key="2">
    <citation type="submission" date="2020-05" db="EMBL/GenBank/DDBJ databases">
        <authorList>
            <person name="Kim H.-S."/>
            <person name="Proctor R.H."/>
            <person name="Brown D.W."/>
        </authorList>
    </citation>
    <scope>NUCLEOTIDE SEQUENCE</scope>
    <source>
        <strain evidence="13">NRRL 22465</strain>
    </source>
</reference>
<keyword evidence="3" id="KW-0813">Transport</keyword>
<sequence length="1208" mass="133829">MSGQNEAELNQPADLSQDHPGKRKLPRTTLTSDPRYPRKRSLRACHVCRARKTKCDNVQPTCGFCASLEIPCSYDGAEKDHSSFDPASLEILRQLGQIINSQDDLMQVVRSVADSQSRCVVSNLSPSTSAHAPVIDAGDRLAWDATGVIQTQQPPYADSDWLRPQAGTSPAASASVAAVRWFGLLANDASREALQEADVPLGLEGGFLDTSYAQNEDDMTPLQRATRAIDNQPSAPDLSNRGTTPANRMAGQAEESMWQASENICLLDREQALFENFLHRICSWVCSVSLDTWQTKWLIARHSLIYSTRPEEGADRNSALHYYYQTLHYVQKAMRYATYQNSPELMATTLIISTYEMLRGSRTDWQRHLQGVFWILRSRQIEVEASSLESTTWWAWLRQDIWVAFREKRRTYSTWTPKKTYLQLSSHELASRAVWILAQVINFCALDSSEETDGTLSGRLGWAEALRKMLCEWKSHLTVEFSPMPAVSRHGADTFQPLLIHPQCFGLAMQVHYVSQILICAHEPCLGGLDMYMKRQKTIQESIEMVCGIALTLSEDASTMLSSQCLFIAGIFMQDSRQRSCVLEMLDSCRNRCGWPTPSLGSELEQIWGRSRESPIKTKNQQLISEPPLIGTPRPHLDPGMCFRMRRRTGHVVVFSEAASTLRGGWSATASCLPCSGRMTIHSVLRRIVRNDAIHVDPPEVYNWRVLALAASACFAGALFGVDAGIIGGVLAMPDFQREFGLDTRPPSAAADLSGNLVTTMQAGAVAGALISSPFADRKGRKPALLAVAITGFIGGLMQAFSYGHLSVFYIGRFVEGIGLGAGTMLAPTYVSENSPRAIRGFLVGFFQLLLVMGGMMAYFINYGSLLHLPGKATWMVPLGCQSICPALLFVSMLFCPESPRWLASQDQWDKASSVLSDVRHLPIDHPYIQQELLELRTQLEQEQAVMQNAGFWALQKECWTIPGNRKRALLTIEIITFQQWSGTGAINYYAPTIFKSLGLSSTTTALFAQGIYGIVKVVTCLIFIFFLADSLGRRLTLLGSGFIQAFCMFFLGFYLRFGPEINEGNNPPPAGIAALAMVYIFAAAFNMGWGPVSWIYVSEIPTNRLRAYNVALASLTHWLHNLAVSKATPVMLLSSPYGAYFIFGSFNFMAAVAAYWIPETKGISLERMDEVFGVADFSNVEDVGVAAKNAKMKEDAVQGEDVPVSKV</sequence>
<keyword evidence="5 10" id="KW-1133">Transmembrane helix</keyword>
<dbReference type="Proteomes" id="UP000635477">
    <property type="component" value="Unassembled WGS sequence"/>
</dbReference>
<evidence type="ECO:0000256" key="3">
    <source>
        <dbReference type="ARBA" id="ARBA00022448"/>
    </source>
</evidence>
<dbReference type="CDD" id="cd00067">
    <property type="entry name" value="GAL4"/>
    <property type="match status" value="1"/>
</dbReference>
<evidence type="ECO:0008006" key="15">
    <source>
        <dbReference type="Google" id="ProtNLM"/>
    </source>
</evidence>
<dbReference type="PANTHER" id="PTHR48022:SF21">
    <property type="entry name" value="QUINATE TRANSPORTER, PUTATIVE (AFU_ORTHOLOGUE AFUA_6G06960)-RELATED"/>
    <property type="match status" value="1"/>
</dbReference>
<dbReference type="Pfam" id="PF00083">
    <property type="entry name" value="Sugar_tr"/>
    <property type="match status" value="1"/>
</dbReference>
<dbReference type="InterPro" id="IPR021858">
    <property type="entry name" value="Fun_TF"/>
</dbReference>
<dbReference type="PANTHER" id="PTHR48022">
    <property type="entry name" value="PLASTIDIC GLUCOSE TRANSPORTER 4"/>
    <property type="match status" value="1"/>
</dbReference>
<dbReference type="PROSITE" id="PS00463">
    <property type="entry name" value="ZN2_CY6_FUNGAL_1"/>
    <property type="match status" value="1"/>
</dbReference>
<comment type="similarity">
    <text evidence="2">Belongs to the major facilitator superfamily. Sugar transporter (TC 2.A.1.1) family.</text>
</comment>
<dbReference type="InterPro" id="IPR003663">
    <property type="entry name" value="Sugar/inositol_transpt"/>
</dbReference>
<dbReference type="Gene3D" id="1.20.1250.20">
    <property type="entry name" value="MFS general substrate transporter like domains"/>
    <property type="match status" value="1"/>
</dbReference>
<dbReference type="PROSITE" id="PS50850">
    <property type="entry name" value="MFS"/>
    <property type="match status" value="1"/>
</dbReference>
<evidence type="ECO:0000256" key="6">
    <source>
        <dbReference type="ARBA" id="ARBA00023136"/>
    </source>
</evidence>
<dbReference type="OrthoDB" id="508119at2759"/>
<organism evidence="13 14">
    <name type="scientific">Fusarium zealandicum</name>
    <dbReference type="NCBI Taxonomy" id="1053134"/>
    <lineage>
        <taxon>Eukaryota</taxon>
        <taxon>Fungi</taxon>
        <taxon>Dikarya</taxon>
        <taxon>Ascomycota</taxon>
        <taxon>Pezizomycotina</taxon>
        <taxon>Sordariomycetes</taxon>
        <taxon>Hypocreomycetidae</taxon>
        <taxon>Hypocreales</taxon>
        <taxon>Nectriaceae</taxon>
        <taxon>Fusarium</taxon>
        <taxon>Fusarium staphyleae species complex</taxon>
    </lineage>
</organism>
<evidence type="ECO:0000256" key="5">
    <source>
        <dbReference type="ARBA" id="ARBA00022989"/>
    </source>
</evidence>
<dbReference type="InterPro" id="IPR020846">
    <property type="entry name" value="MFS_dom"/>
</dbReference>
<dbReference type="PROSITE" id="PS00217">
    <property type="entry name" value="SUGAR_TRANSPORT_2"/>
    <property type="match status" value="1"/>
</dbReference>
<dbReference type="FunFam" id="1.20.1250.20:FF:000026">
    <property type="entry name" value="MFS quinate transporter QutD"/>
    <property type="match status" value="1"/>
</dbReference>
<dbReference type="SUPFAM" id="SSF57701">
    <property type="entry name" value="Zn2/Cys6 DNA-binding domain"/>
    <property type="match status" value="1"/>
</dbReference>
<evidence type="ECO:0000259" key="12">
    <source>
        <dbReference type="PROSITE" id="PS50850"/>
    </source>
</evidence>
<dbReference type="InterPro" id="IPR036864">
    <property type="entry name" value="Zn2-C6_fun-type_DNA-bd_sf"/>
</dbReference>
<evidence type="ECO:0000313" key="13">
    <source>
        <dbReference type="EMBL" id="KAF4984478.1"/>
    </source>
</evidence>
<dbReference type="GO" id="GO:0008270">
    <property type="term" value="F:zinc ion binding"/>
    <property type="evidence" value="ECO:0007669"/>
    <property type="project" value="InterPro"/>
</dbReference>
<dbReference type="InterPro" id="IPR001138">
    <property type="entry name" value="Zn2Cys6_DnaBD"/>
</dbReference>
<dbReference type="GO" id="GO:0005351">
    <property type="term" value="F:carbohydrate:proton symporter activity"/>
    <property type="evidence" value="ECO:0007669"/>
    <property type="project" value="TreeGrafter"/>
</dbReference>
<dbReference type="NCBIfam" id="TIGR00879">
    <property type="entry name" value="SP"/>
    <property type="match status" value="1"/>
</dbReference>
<dbReference type="InterPro" id="IPR005828">
    <property type="entry name" value="MFS_sugar_transport-like"/>
</dbReference>
<comment type="subcellular location">
    <subcellularLocation>
        <location evidence="1">Membrane</location>
        <topology evidence="1">Multi-pass membrane protein</topology>
    </subcellularLocation>
</comment>
<evidence type="ECO:0000259" key="11">
    <source>
        <dbReference type="PROSITE" id="PS50048"/>
    </source>
</evidence>
<dbReference type="GO" id="GO:0000981">
    <property type="term" value="F:DNA-binding transcription factor activity, RNA polymerase II-specific"/>
    <property type="evidence" value="ECO:0007669"/>
    <property type="project" value="InterPro"/>
</dbReference>
<feature type="region of interest" description="Disordered" evidence="9">
    <location>
        <begin position="1"/>
        <end position="36"/>
    </location>
</feature>
<gene>
    <name evidence="13" type="ORF">FZEAL_326</name>
</gene>
<keyword evidence="14" id="KW-1185">Reference proteome</keyword>
<evidence type="ECO:0000256" key="8">
    <source>
        <dbReference type="ARBA" id="ARBA00023242"/>
    </source>
</evidence>
<evidence type="ECO:0000256" key="2">
    <source>
        <dbReference type="ARBA" id="ARBA00010992"/>
    </source>
</evidence>
<feature type="transmembrane region" description="Helical" evidence="10">
    <location>
        <begin position="706"/>
        <end position="733"/>
    </location>
</feature>
<dbReference type="PROSITE" id="PS00216">
    <property type="entry name" value="SUGAR_TRANSPORT_1"/>
    <property type="match status" value="1"/>
</dbReference>
<name>A0A8H4XQZ4_9HYPO</name>
<feature type="transmembrane region" description="Helical" evidence="10">
    <location>
        <begin position="970"/>
        <end position="991"/>
    </location>
</feature>
<dbReference type="Pfam" id="PF00172">
    <property type="entry name" value="Zn_clus"/>
    <property type="match status" value="1"/>
</dbReference>
<dbReference type="Pfam" id="PF11951">
    <property type="entry name" value="Fungal_trans_2"/>
    <property type="match status" value="1"/>
</dbReference>
<dbReference type="SMART" id="SM00066">
    <property type="entry name" value="GAL4"/>
    <property type="match status" value="1"/>
</dbReference>
<evidence type="ECO:0000256" key="4">
    <source>
        <dbReference type="ARBA" id="ARBA00022692"/>
    </source>
</evidence>
<keyword evidence="8" id="KW-0539">Nucleus</keyword>
<keyword evidence="4 10" id="KW-0812">Transmembrane</keyword>
<dbReference type="SUPFAM" id="SSF103473">
    <property type="entry name" value="MFS general substrate transporter"/>
    <property type="match status" value="1"/>
</dbReference>
<proteinExistence type="inferred from homology"/>
<dbReference type="EMBL" id="JABEYC010000018">
    <property type="protein sequence ID" value="KAF4984478.1"/>
    <property type="molecule type" value="Genomic_DNA"/>
</dbReference>
<protein>
    <recommendedName>
        <fullName evidence="15">Quinate permease</fullName>
    </recommendedName>
</protein>
<feature type="domain" description="Major facilitator superfamily (MFS) profile" evidence="12">
    <location>
        <begin position="709"/>
        <end position="1163"/>
    </location>
</feature>
<feature type="transmembrane region" description="Helical" evidence="10">
    <location>
        <begin position="1070"/>
        <end position="1096"/>
    </location>
</feature>
<feature type="transmembrane region" description="Helical" evidence="10">
    <location>
        <begin position="1036"/>
        <end position="1058"/>
    </location>
</feature>
<dbReference type="GO" id="GO:0016020">
    <property type="term" value="C:membrane"/>
    <property type="evidence" value="ECO:0007669"/>
    <property type="project" value="UniProtKB-SubCell"/>
</dbReference>
<dbReference type="AlphaFoldDB" id="A0A8H4XQZ4"/>
<feature type="transmembrane region" description="Helical" evidence="10">
    <location>
        <begin position="1138"/>
        <end position="1158"/>
    </location>
</feature>
<feature type="transmembrane region" description="Helical" evidence="10">
    <location>
        <begin position="842"/>
        <end position="861"/>
    </location>
</feature>
<feature type="transmembrane region" description="Helical" evidence="10">
    <location>
        <begin position="873"/>
        <end position="896"/>
    </location>
</feature>
<keyword evidence="6 10" id="KW-0472">Membrane</keyword>
<evidence type="ECO:0000313" key="14">
    <source>
        <dbReference type="Proteomes" id="UP000635477"/>
    </source>
</evidence>
<feature type="transmembrane region" description="Helical" evidence="10">
    <location>
        <begin position="1108"/>
        <end position="1126"/>
    </location>
</feature>
<feature type="domain" description="Zn(2)-C6 fungal-type" evidence="11">
    <location>
        <begin position="44"/>
        <end position="74"/>
    </location>
</feature>
<evidence type="ECO:0000256" key="9">
    <source>
        <dbReference type="SAM" id="MobiDB-lite"/>
    </source>
</evidence>
<dbReference type="InterPro" id="IPR036259">
    <property type="entry name" value="MFS_trans_sf"/>
</dbReference>
<feature type="transmembrane region" description="Helical" evidence="10">
    <location>
        <begin position="784"/>
        <end position="804"/>
    </location>
</feature>
<accession>A0A8H4XQZ4</accession>
<reference evidence="13" key="1">
    <citation type="journal article" date="2020" name="BMC Genomics">
        <title>Correction to: Identification and distribution of gene clusters required for synthesis of sphingolipid metabolism inhibitors in diverse species of the filamentous fungus Fusarium.</title>
        <authorList>
            <person name="Kim H.S."/>
            <person name="Lohmar J.M."/>
            <person name="Busman M."/>
            <person name="Brown D.W."/>
            <person name="Naumann T.A."/>
            <person name="Divon H.H."/>
            <person name="Lysoe E."/>
            <person name="Uhlig S."/>
            <person name="Proctor R.H."/>
        </authorList>
    </citation>
    <scope>NUCLEOTIDE SEQUENCE</scope>
    <source>
        <strain evidence="13">NRRL 22465</strain>
    </source>
</reference>
<keyword evidence="7" id="KW-0325">Glycoprotein</keyword>
<feature type="transmembrane region" description="Helical" evidence="10">
    <location>
        <begin position="810"/>
        <end position="830"/>
    </location>
</feature>
<evidence type="ECO:0000256" key="7">
    <source>
        <dbReference type="ARBA" id="ARBA00023180"/>
    </source>
</evidence>
<dbReference type="PRINTS" id="PR00171">
    <property type="entry name" value="SUGRTRNSPORT"/>
</dbReference>
<dbReference type="Gene3D" id="4.10.240.10">
    <property type="entry name" value="Zn(2)-C6 fungal-type DNA-binding domain"/>
    <property type="match status" value="1"/>
</dbReference>
<evidence type="ECO:0000256" key="1">
    <source>
        <dbReference type="ARBA" id="ARBA00004141"/>
    </source>
</evidence>
<dbReference type="PROSITE" id="PS50048">
    <property type="entry name" value="ZN2_CY6_FUNGAL_2"/>
    <property type="match status" value="1"/>
</dbReference>
<feature type="transmembrane region" description="Helical" evidence="10">
    <location>
        <begin position="1011"/>
        <end position="1029"/>
    </location>
</feature>
<evidence type="ECO:0000256" key="10">
    <source>
        <dbReference type="SAM" id="Phobius"/>
    </source>
</evidence>
<comment type="caution">
    <text evidence="13">The sequence shown here is derived from an EMBL/GenBank/DDBJ whole genome shotgun (WGS) entry which is preliminary data.</text>
</comment>
<dbReference type="InterPro" id="IPR050360">
    <property type="entry name" value="MFS_Sugar_Transporters"/>
</dbReference>